<feature type="transmembrane region" description="Helical" evidence="15">
    <location>
        <begin position="756"/>
        <end position="772"/>
    </location>
</feature>
<evidence type="ECO:0000256" key="1">
    <source>
        <dbReference type="ARBA" id="ARBA00004651"/>
    </source>
</evidence>
<feature type="transmembrane region" description="Helical" evidence="15">
    <location>
        <begin position="446"/>
        <end position="471"/>
    </location>
</feature>
<dbReference type="PANTHER" id="PTHR43520:SF5">
    <property type="entry name" value="CATION-TRANSPORTING P-TYPE ATPASE-RELATED"/>
    <property type="match status" value="1"/>
</dbReference>
<dbReference type="InterPro" id="IPR027256">
    <property type="entry name" value="P-typ_ATPase_IB"/>
</dbReference>
<keyword evidence="12 15" id="KW-1133">Transmembrane helix</keyword>
<keyword evidence="5" id="KW-0597">Phosphoprotein</keyword>
<feature type="transmembrane region" description="Helical" evidence="15">
    <location>
        <begin position="171"/>
        <end position="191"/>
    </location>
</feature>
<dbReference type="Pfam" id="PF00122">
    <property type="entry name" value="E1-E2_ATPase"/>
    <property type="match status" value="1"/>
</dbReference>
<dbReference type="InterPro" id="IPR036412">
    <property type="entry name" value="HAD-like_sf"/>
</dbReference>
<protein>
    <submittedName>
        <fullName evidence="17">Cation transporter</fullName>
    </submittedName>
</protein>
<sequence>MPVPPGSDFRVDIDGAPRPMCCRGCEAVARAIVDGGMGDYYKFRTATAPTAREIVPEFLRQTTLYDHPEIQKSFVRTDGEHEREAALILEGITCPACVWLNERHLAQVPGVLQVHINYATHRARVRWDERRVHLSDILQAVSRIGYLAHPFDPGRYQQQLENDRRRLLRRVGVAGIFGMQVMTLSVALYVGDWSGTEMEYRRFFYWVSLLLTLPVLLYSAQPFFRSAWRDLTHFRTGMDVPVSLGIGAAFLASLWTTVTGVGTVYYDSVCMFAFFLLTARYFELAAHKRASEASEALVQATPASATRLVDDGGTTREEIVAVAELQPGDHVRIRPGETIPADSVVLEGRSTVDESLLTGEHLPVPKAPGQSLIGGSINIESPLTARVEKTGPDTILSSILRLLDRATAEKPRLAQLADRIAAGFVTAVLLLAGLTALYWWSHDPALWLPATIAVLVVTCPCALSLATPAAITAATGHLTRLGLLVTRGHALETFAHATHFIFDKTGTLTRGRLRLLETRSFSRLTAAQCLTLAAALERHSEHPIARALIEASGPARASAAEVVNTPGAGLRGTIDDRIFFLGTPAYIGEQTGRAVDPGVLELLRRQGDTVVLLAGQDDLLAAFVLNDELRPGARELIAELQRRGKTVMLLTGDHETAAHRVADALGIRELAWELKPADKLARIKALQRQGAVVAMIGDGVNDAPVLAAAQVSIAMGGGTAVAAASADMILLSQNLMHLADGLTVAHRTLGIIRQNLAWAVAYNLLTIPAAAAGYVSPWMAAIGMSLSSLLVVGNALRLTRAATTGSPAAVTLNPG</sequence>
<dbReference type="InterPro" id="IPR059000">
    <property type="entry name" value="ATPase_P-type_domA"/>
</dbReference>
<evidence type="ECO:0000256" key="6">
    <source>
        <dbReference type="ARBA" id="ARBA00022692"/>
    </source>
</evidence>
<dbReference type="PRINTS" id="PR00119">
    <property type="entry name" value="CATATPASE"/>
</dbReference>
<dbReference type="NCBIfam" id="TIGR01525">
    <property type="entry name" value="ATPase-IB_hvy"/>
    <property type="match status" value="1"/>
</dbReference>
<evidence type="ECO:0000256" key="2">
    <source>
        <dbReference type="ARBA" id="ARBA00006024"/>
    </source>
</evidence>
<dbReference type="AlphaFoldDB" id="A0A1B4XJ13"/>
<dbReference type="PROSITE" id="PS00154">
    <property type="entry name" value="ATPASE_E1_E2"/>
    <property type="match status" value="1"/>
</dbReference>
<keyword evidence="11" id="KW-1278">Translocase</keyword>
<dbReference type="KEGG" id="slim:SCL_2513"/>
<comment type="similarity">
    <text evidence="2 15">Belongs to the cation transport ATPase (P-type) (TC 3.A.3) family. Type IB subfamily.</text>
</comment>
<feature type="domain" description="HMA" evidence="16">
    <location>
        <begin position="83"/>
        <end position="149"/>
    </location>
</feature>
<dbReference type="Pfam" id="PF00702">
    <property type="entry name" value="Hydrolase"/>
    <property type="match status" value="1"/>
</dbReference>
<keyword evidence="8 15" id="KW-0547">Nucleotide-binding</keyword>
<keyword evidence="13" id="KW-0406">Ion transport</keyword>
<dbReference type="SUPFAM" id="SSF81653">
    <property type="entry name" value="Calcium ATPase, transduction domain A"/>
    <property type="match status" value="1"/>
</dbReference>
<dbReference type="InParanoid" id="A0A1B4XJ13"/>
<dbReference type="InterPro" id="IPR001757">
    <property type="entry name" value="P_typ_ATPase"/>
</dbReference>
<dbReference type="Pfam" id="PF12156">
    <property type="entry name" value="ATPase-cat_bd"/>
    <property type="match status" value="1"/>
</dbReference>
<keyword evidence="14 15" id="KW-0472">Membrane</keyword>
<keyword evidence="18" id="KW-1185">Reference proteome</keyword>
<dbReference type="GO" id="GO:0005886">
    <property type="term" value="C:plasma membrane"/>
    <property type="evidence" value="ECO:0007669"/>
    <property type="project" value="UniProtKB-SubCell"/>
</dbReference>
<evidence type="ECO:0000256" key="14">
    <source>
        <dbReference type="ARBA" id="ARBA00023136"/>
    </source>
</evidence>
<dbReference type="EMBL" id="AP014879">
    <property type="protein sequence ID" value="BAV34790.1"/>
    <property type="molecule type" value="Genomic_DNA"/>
</dbReference>
<organism evidence="17 18">
    <name type="scientific">Sulfuricaulis limicola</name>
    <dbReference type="NCBI Taxonomy" id="1620215"/>
    <lineage>
        <taxon>Bacteria</taxon>
        <taxon>Pseudomonadati</taxon>
        <taxon>Pseudomonadota</taxon>
        <taxon>Gammaproteobacteria</taxon>
        <taxon>Acidiferrobacterales</taxon>
        <taxon>Acidiferrobacteraceae</taxon>
        <taxon>Sulfuricaulis</taxon>
    </lineage>
</organism>
<reference evidence="17 18" key="1">
    <citation type="submission" date="2015-05" db="EMBL/GenBank/DDBJ databases">
        <title>Complete genome sequence of a sulfur-oxidizing gammaproteobacterium strain HA5.</title>
        <authorList>
            <person name="Miura A."/>
            <person name="Kojima H."/>
            <person name="Fukui M."/>
        </authorList>
    </citation>
    <scope>NUCLEOTIDE SEQUENCE [LARGE SCALE GENOMIC DNA]</scope>
    <source>
        <strain evidence="17 18">HA5</strain>
    </source>
</reference>
<dbReference type="Gene3D" id="3.40.50.1000">
    <property type="entry name" value="HAD superfamily/HAD-like"/>
    <property type="match status" value="1"/>
</dbReference>
<dbReference type="GO" id="GO:0005507">
    <property type="term" value="F:copper ion binding"/>
    <property type="evidence" value="ECO:0007669"/>
    <property type="project" value="TreeGrafter"/>
</dbReference>
<dbReference type="InterPro" id="IPR023298">
    <property type="entry name" value="ATPase_P-typ_TM_dom_sf"/>
</dbReference>
<evidence type="ECO:0000256" key="8">
    <source>
        <dbReference type="ARBA" id="ARBA00022741"/>
    </source>
</evidence>
<evidence type="ECO:0000313" key="18">
    <source>
        <dbReference type="Proteomes" id="UP000243180"/>
    </source>
</evidence>
<keyword evidence="4 15" id="KW-1003">Cell membrane</keyword>
<accession>A0A1B4XJ13</accession>
<name>A0A1B4XJ13_9GAMM</name>
<evidence type="ECO:0000256" key="3">
    <source>
        <dbReference type="ARBA" id="ARBA00022448"/>
    </source>
</evidence>
<dbReference type="GO" id="GO:0005524">
    <property type="term" value="F:ATP binding"/>
    <property type="evidence" value="ECO:0007669"/>
    <property type="project" value="UniProtKB-UniRule"/>
</dbReference>
<evidence type="ECO:0000256" key="12">
    <source>
        <dbReference type="ARBA" id="ARBA00022989"/>
    </source>
</evidence>
<feature type="transmembrane region" description="Helical" evidence="15">
    <location>
        <begin position="420"/>
        <end position="440"/>
    </location>
</feature>
<evidence type="ECO:0000256" key="13">
    <source>
        <dbReference type="ARBA" id="ARBA00023065"/>
    </source>
</evidence>
<dbReference type="Pfam" id="PF00403">
    <property type="entry name" value="HMA"/>
    <property type="match status" value="1"/>
</dbReference>
<dbReference type="SFLD" id="SFLDG00002">
    <property type="entry name" value="C1.7:_P-type_atpase_like"/>
    <property type="match status" value="1"/>
</dbReference>
<dbReference type="InterPro" id="IPR036163">
    <property type="entry name" value="HMA_dom_sf"/>
</dbReference>
<feature type="transmembrane region" description="Helical" evidence="15">
    <location>
        <begin position="203"/>
        <end position="220"/>
    </location>
</feature>
<evidence type="ECO:0000259" key="16">
    <source>
        <dbReference type="PROSITE" id="PS50846"/>
    </source>
</evidence>
<dbReference type="SFLD" id="SFLDF00027">
    <property type="entry name" value="p-type_atpase"/>
    <property type="match status" value="1"/>
</dbReference>
<dbReference type="CDD" id="cd00371">
    <property type="entry name" value="HMA"/>
    <property type="match status" value="1"/>
</dbReference>
<dbReference type="Gene3D" id="2.70.150.10">
    <property type="entry name" value="Calcium-transporting ATPase, cytoplasmic transduction domain A"/>
    <property type="match status" value="1"/>
</dbReference>
<dbReference type="NCBIfam" id="TIGR01494">
    <property type="entry name" value="ATPase_P-type"/>
    <property type="match status" value="1"/>
</dbReference>
<evidence type="ECO:0000256" key="15">
    <source>
        <dbReference type="RuleBase" id="RU362081"/>
    </source>
</evidence>
<dbReference type="SUPFAM" id="SSF56784">
    <property type="entry name" value="HAD-like"/>
    <property type="match status" value="1"/>
</dbReference>
<keyword evidence="10" id="KW-0460">Magnesium</keyword>
<dbReference type="InterPro" id="IPR018303">
    <property type="entry name" value="ATPase_P-typ_P_site"/>
</dbReference>
<dbReference type="SFLD" id="SFLDS00003">
    <property type="entry name" value="Haloacid_Dehalogenase"/>
    <property type="match status" value="1"/>
</dbReference>
<dbReference type="InterPro" id="IPR044492">
    <property type="entry name" value="P_typ_ATPase_HD_dom"/>
</dbReference>
<evidence type="ECO:0000256" key="5">
    <source>
        <dbReference type="ARBA" id="ARBA00022553"/>
    </source>
</evidence>
<evidence type="ECO:0000256" key="4">
    <source>
        <dbReference type="ARBA" id="ARBA00022475"/>
    </source>
</evidence>
<evidence type="ECO:0000256" key="9">
    <source>
        <dbReference type="ARBA" id="ARBA00022840"/>
    </source>
</evidence>
<dbReference type="InterPro" id="IPR021993">
    <property type="entry name" value="ATPase-cat-bd"/>
</dbReference>
<dbReference type="Proteomes" id="UP000243180">
    <property type="component" value="Chromosome"/>
</dbReference>
<evidence type="ECO:0000313" key="17">
    <source>
        <dbReference type="EMBL" id="BAV34790.1"/>
    </source>
</evidence>
<feature type="transmembrane region" description="Helical" evidence="15">
    <location>
        <begin position="240"/>
        <end position="258"/>
    </location>
</feature>
<comment type="subcellular location">
    <subcellularLocation>
        <location evidence="1">Cell membrane</location>
        <topology evidence="1">Multi-pass membrane protein</topology>
    </subcellularLocation>
</comment>
<keyword evidence="7 15" id="KW-0479">Metal-binding</keyword>
<dbReference type="InterPro" id="IPR008250">
    <property type="entry name" value="ATPase_P-typ_transduc_dom_A_sf"/>
</dbReference>
<dbReference type="InterPro" id="IPR006121">
    <property type="entry name" value="HMA_dom"/>
</dbReference>
<dbReference type="Gene3D" id="3.40.1110.10">
    <property type="entry name" value="Calcium-transporting ATPase, cytoplasmic domain N"/>
    <property type="match status" value="1"/>
</dbReference>
<gene>
    <name evidence="17" type="ORF">SCL_2513</name>
</gene>
<keyword evidence="9 15" id="KW-0067">ATP-binding</keyword>
<dbReference type="PANTHER" id="PTHR43520">
    <property type="entry name" value="ATP7, ISOFORM B"/>
    <property type="match status" value="1"/>
</dbReference>
<dbReference type="InterPro" id="IPR023299">
    <property type="entry name" value="ATPase_P-typ_cyto_dom_N"/>
</dbReference>
<dbReference type="SUPFAM" id="SSF81665">
    <property type="entry name" value="Calcium ATPase, transmembrane domain M"/>
    <property type="match status" value="1"/>
</dbReference>
<dbReference type="GO" id="GO:0016887">
    <property type="term" value="F:ATP hydrolysis activity"/>
    <property type="evidence" value="ECO:0007669"/>
    <property type="project" value="InterPro"/>
</dbReference>
<proteinExistence type="inferred from homology"/>
<dbReference type="CDD" id="cd02079">
    <property type="entry name" value="P-type_ATPase_HM"/>
    <property type="match status" value="1"/>
</dbReference>
<dbReference type="FunFam" id="2.70.150.10:FF:000002">
    <property type="entry name" value="Copper-transporting ATPase 1, putative"/>
    <property type="match status" value="1"/>
</dbReference>
<dbReference type="PROSITE" id="PS50846">
    <property type="entry name" value="HMA_2"/>
    <property type="match status" value="1"/>
</dbReference>
<keyword evidence="6 15" id="KW-0812">Transmembrane</keyword>
<dbReference type="Gene3D" id="3.30.70.100">
    <property type="match status" value="1"/>
</dbReference>
<evidence type="ECO:0000256" key="10">
    <source>
        <dbReference type="ARBA" id="ARBA00022842"/>
    </source>
</evidence>
<dbReference type="NCBIfam" id="TIGR01511">
    <property type="entry name" value="ATPase-IB1_Cu"/>
    <property type="match status" value="1"/>
</dbReference>
<evidence type="ECO:0000256" key="7">
    <source>
        <dbReference type="ARBA" id="ARBA00022723"/>
    </source>
</evidence>
<dbReference type="InterPro" id="IPR023214">
    <property type="entry name" value="HAD_sf"/>
</dbReference>
<dbReference type="PRINTS" id="PR00943">
    <property type="entry name" value="CUATPASE"/>
</dbReference>
<dbReference type="GO" id="GO:0055070">
    <property type="term" value="P:copper ion homeostasis"/>
    <property type="evidence" value="ECO:0007669"/>
    <property type="project" value="TreeGrafter"/>
</dbReference>
<dbReference type="PROSITE" id="PS01229">
    <property type="entry name" value="COF_2"/>
    <property type="match status" value="1"/>
</dbReference>
<evidence type="ECO:0000256" key="11">
    <source>
        <dbReference type="ARBA" id="ARBA00022967"/>
    </source>
</evidence>
<dbReference type="GO" id="GO:0043682">
    <property type="term" value="F:P-type divalent copper transporter activity"/>
    <property type="evidence" value="ECO:0007669"/>
    <property type="project" value="TreeGrafter"/>
</dbReference>
<dbReference type="SUPFAM" id="SSF55008">
    <property type="entry name" value="HMA, heavy metal-associated domain"/>
    <property type="match status" value="1"/>
</dbReference>
<keyword evidence="3" id="KW-0813">Transport</keyword>